<accession>A0A8J2S749</accession>
<protein>
    <recommendedName>
        <fullName evidence="3">Sulfotransferase domain-containing protein</fullName>
    </recommendedName>
</protein>
<organism evidence="1 2">
    <name type="scientific">Pelagomonas calceolata</name>
    <dbReference type="NCBI Taxonomy" id="35677"/>
    <lineage>
        <taxon>Eukaryota</taxon>
        <taxon>Sar</taxon>
        <taxon>Stramenopiles</taxon>
        <taxon>Ochrophyta</taxon>
        <taxon>Pelagophyceae</taxon>
        <taxon>Pelagomonadales</taxon>
        <taxon>Pelagomonadaceae</taxon>
        <taxon>Pelagomonas</taxon>
    </lineage>
</organism>
<evidence type="ECO:0008006" key="3">
    <source>
        <dbReference type="Google" id="ProtNLM"/>
    </source>
</evidence>
<proteinExistence type="predicted"/>
<dbReference type="AlphaFoldDB" id="A0A8J2S749"/>
<sequence length="377" mass="41871">QRLCAVDAALLLPRPRMRHITARPRGCPPMLVFLLATAAAQEETPIGRYLAYQRRALDEIGGTCAFKRFLLKHDQNCAGVTDRPAPYAPLSTARRRLQQQRCIRPLFVTGCGGSGTHFVASFLAATRKLGKVAHEDPSPTSKVLVSWAARYGPALLDHQNMYGKWGVPKQQLRPPMVAWARHQGRAPCTYRVVAHVVRHPLKVLSSSVAFGQCVECWLHVDEFTVPPMAQAAPNRSLVDLTRATRLAILGNRATHRARPQGGRAWPQHSIDSILKGFGLYWLAWNAMIERVADFRFQIEKADYEKLCVAAGASIEQCRAGVAAARQAAATFEKGKHGGDTMRVTWARLDELDADLSARVWALARRYGYDREPPARPS</sequence>
<dbReference type="OrthoDB" id="198361at2759"/>
<dbReference type="EMBL" id="CAKKNE010000001">
    <property type="protein sequence ID" value="CAH0366683.1"/>
    <property type="molecule type" value="Genomic_DNA"/>
</dbReference>
<comment type="caution">
    <text evidence="1">The sequence shown here is derived from an EMBL/GenBank/DDBJ whole genome shotgun (WGS) entry which is preliminary data.</text>
</comment>
<feature type="non-terminal residue" evidence="1">
    <location>
        <position position="1"/>
    </location>
</feature>
<keyword evidence="2" id="KW-1185">Reference proteome</keyword>
<name>A0A8J2S749_9STRA</name>
<dbReference type="Proteomes" id="UP000789595">
    <property type="component" value="Unassembled WGS sequence"/>
</dbReference>
<evidence type="ECO:0000313" key="1">
    <source>
        <dbReference type="EMBL" id="CAH0366683.1"/>
    </source>
</evidence>
<reference evidence="1" key="1">
    <citation type="submission" date="2021-11" db="EMBL/GenBank/DDBJ databases">
        <authorList>
            <consortium name="Genoscope - CEA"/>
            <person name="William W."/>
        </authorList>
    </citation>
    <scope>NUCLEOTIDE SEQUENCE</scope>
</reference>
<evidence type="ECO:0000313" key="2">
    <source>
        <dbReference type="Proteomes" id="UP000789595"/>
    </source>
</evidence>
<gene>
    <name evidence="1" type="ORF">PECAL_1P31890</name>
</gene>